<keyword evidence="4" id="KW-1185">Reference proteome</keyword>
<sequence>MNNKGLTVIRRFQAISVLVLWMTLLTFTQAPAQPAAKDTAPAVGQSRQVNIVIEKAVRVGMGKNIVIEFTDPECPYCRKLSDYMGKRKDVTRYVFLYPLTQIHPQALEKCKFILCSKNQAKALEDVMSGKYDKEKLPPCKGAQVEQLLEEHKKMADSVGVTSTPTLIVNGQLVQGANFELIEKIIGPNQNQ</sequence>
<evidence type="ECO:0000259" key="2">
    <source>
        <dbReference type="Pfam" id="PF13098"/>
    </source>
</evidence>
<protein>
    <submittedName>
        <fullName evidence="3">Protein-disulfide isomerase</fullName>
    </submittedName>
</protein>
<keyword evidence="3" id="KW-0413">Isomerase</keyword>
<dbReference type="InterPro" id="IPR036249">
    <property type="entry name" value="Thioredoxin-like_sf"/>
</dbReference>
<organism evidence="3 4">
    <name type="scientific">Candidatus Magnetobacterium bavaricum</name>
    <dbReference type="NCBI Taxonomy" id="29290"/>
    <lineage>
        <taxon>Bacteria</taxon>
        <taxon>Pseudomonadati</taxon>
        <taxon>Nitrospirota</taxon>
        <taxon>Thermodesulfovibrionia</taxon>
        <taxon>Thermodesulfovibrionales</taxon>
        <taxon>Candidatus Magnetobacteriaceae</taxon>
        <taxon>Candidatus Magnetobacterium</taxon>
    </lineage>
</organism>
<dbReference type="AlphaFoldDB" id="A0A0F3GSS4"/>
<keyword evidence="1" id="KW-0732">Signal</keyword>
<evidence type="ECO:0000313" key="3">
    <source>
        <dbReference type="EMBL" id="KJU84984.1"/>
    </source>
</evidence>
<feature type="chain" id="PRO_5002461306" evidence="1">
    <location>
        <begin position="33"/>
        <end position="191"/>
    </location>
</feature>
<evidence type="ECO:0000256" key="1">
    <source>
        <dbReference type="SAM" id="SignalP"/>
    </source>
</evidence>
<dbReference type="InterPro" id="IPR012336">
    <property type="entry name" value="Thioredoxin-like_fold"/>
</dbReference>
<name>A0A0F3GSS4_9BACT</name>
<evidence type="ECO:0000313" key="4">
    <source>
        <dbReference type="Proteomes" id="UP000033423"/>
    </source>
</evidence>
<feature type="domain" description="Thioredoxin-like fold" evidence="2">
    <location>
        <begin position="61"/>
        <end position="168"/>
    </location>
</feature>
<dbReference type="EMBL" id="LACI01001210">
    <property type="protein sequence ID" value="KJU84984.1"/>
    <property type="molecule type" value="Genomic_DNA"/>
</dbReference>
<dbReference type="SUPFAM" id="SSF52833">
    <property type="entry name" value="Thioredoxin-like"/>
    <property type="match status" value="1"/>
</dbReference>
<dbReference type="InterPro" id="IPR051470">
    <property type="entry name" value="Thiol:disulfide_interchange"/>
</dbReference>
<comment type="caution">
    <text evidence="3">The sequence shown here is derived from an EMBL/GenBank/DDBJ whole genome shotgun (WGS) entry which is preliminary data.</text>
</comment>
<proteinExistence type="predicted"/>
<accession>A0A0F3GSS4</accession>
<gene>
    <name evidence="3" type="ORF">MBAV_002824</name>
</gene>
<dbReference type="Gene3D" id="3.40.30.10">
    <property type="entry name" value="Glutaredoxin"/>
    <property type="match status" value="1"/>
</dbReference>
<dbReference type="PANTHER" id="PTHR35272">
    <property type="entry name" value="THIOL:DISULFIDE INTERCHANGE PROTEIN DSBC-RELATED"/>
    <property type="match status" value="1"/>
</dbReference>
<dbReference type="PANTHER" id="PTHR35272:SF3">
    <property type="entry name" value="THIOL:DISULFIDE INTERCHANGE PROTEIN DSBC"/>
    <property type="match status" value="1"/>
</dbReference>
<dbReference type="GO" id="GO:0016853">
    <property type="term" value="F:isomerase activity"/>
    <property type="evidence" value="ECO:0007669"/>
    <property type="project" value="UniProtKB-KW"/>
</dbReference>
<reference evidence="3 4" key="1">
    <citation type="submission" date="2015-02" db="EMBL/GenBank/DDBJ databases">
        <title>Single-cell genomics of uncultivated deep-branching MTB reveals a conserved set of magnetosome genes.</title>
        <authorList>
            <person name="Kolinko S."/>
            <person name="Richter M."/>
            <person name="Glockner F.O."/>
            <person name="Brachmann A."/>
            <person name="Schuler D."/>
        </authorList>
    </citation>
    <scope>NUCLEOTIDE SEQUENCE [LARGE SCALE GENOMIC DNA]</scope>
    <source>
        <strain evidence="3">TM-1</strain>
    </source>
</reference>
<dbReference type="Pfam" id="PF13098">
    <property type="entry name" value="Thioredoxin_2"/>
    <property type="match status" value="1"/>
</dbReference>
<feature type="signal peptide" evidence="1">
    <location>
        <begin position="1"/>
        <end position="32"/>
    </location>
</feature>
<dbReference type="Proteomes" id="UP000033423">
    <property type="component" value="Unassembled WGS sequence"/>
</dbReference>